<evidence type="ECO:0000313" key="1">
    <source>
        <dbReference type="EMBL" id="MTV81179.1"/>
    </source>
</evidence>
<dbReference type="Proteomes" id="UP000466388">
    <property type="component" value="Unassembled WGS sequence"/>
</dbReference>
<dbReference type="Pfam" id="PF01263">
    <property type="entry name" value="Aldose_epim"/>
    <property type="match status" value="1"/>
</dbReference>
<keyword evidence="2" id="KW-1185">Reference proteome</keyword>
<name>A0A7X3C2F5_9LACO</name>
<comment type="caution">
    <text evidence="1">The sequence shown here is derived from an EMBL/GenBank/DDBJ whole genome shotgun (WGS) entry which is preliminary data.</text>
</comment>
<accession>A0A7X3C2F5</accession>
<dbReference type="PANTHER" id="PTHR11122:SF13">
    <property type="entry name" value="GLUCOSE-6-PHOSPHATE 1-EPIMERASE"/>
    <property type="match status" value="1"/>
</dbReference>
<dbReference type="SUPFAM" id="SSF74650">
    <property type="entry name" value="Galactose mutarotase-like"/>
    <property type="match status" value="1"/>
</dbReference>
<evidence type="ECO:0000313" key="2">
    <source>
        <dbReference type="Proteomes" id="UP000466388"/>
    </source>
</evidence>
<protein>
    <submittedName>
        <fullName evidence="1">Aldose 1-epimerase family protein</fullName>
    </submittedName>
</protein>
<sequence>MIELKNDALRVQINEHGAELSSVMSVDDHLEYLWQADPKFWGRHAPILFPIVGRLKDDQYRLNGQTYHMTQHGFARDMDFMVVEHEDDHAVFQLNATAETKAKYPFDFDLRVTFELDEHTLSVHYTVTNPSSDETLPFSIGGHPAFNVPLIPEEGGFENYSVTVAPKKTYPQIPLNGPYNDVQHEKMLNLTTPMVLDHDLFDRDALILDLDHVETTLLLSTQLNDHGVALTLQNAPYVGIWSPYPKRAPFVCLEPWWGIADNVNADGEFLNKMSLQLAAPQSAFNAGYQIRFF</sequence>
<dbReference type="GO" id="GO:0030246">
    <property type="term" value="F:carbohydrate binding"/>
    <property type="evidence" value="ECO:0007669"/>
    <property type="project" value="InterPro"/>
</dbReference>
<reference evidence="1 2" key="1">
    <citation type="submission" date="2019-11" db="EMBL/GenBank/DDBJ databases">
        <title>Lactobacillus sp. nov. CRM56-3, isolated from fermented tea leaves.</title>
        <authorList>
            <person name="Phuengjayaem S."/>
            <person name="Tanasupawat S."/>
        </authorList>
    </citation>
    <scope>NUCLEOTIDE SEQUENCE [LARGE SCALE GENOMIC DNA]</scope>
    <source>
        <strain evidence="1 2">CRM56-3</strain>
    </source>
</reference>
<dbReference type="EMBL" id="WNJO01000001">
    <property type="protein sequence ID" value="MTV81179.1"/>
    <property type="molecule type" value="Genomic_DNA"/>
</dbReference>
<proteinExistence type="predicted"/>
<dbReference type="InterPro" id="IPR011013">
    <property type="entry name" value="Gal_mutarotase_sf_dom"/>
</dbReference>
<dbReference type="InterPro" id="IPR014718">
    <property type="entry name" value="GH-type_carb-bd"/>
</dbReference>
<gene>
    <name evidence="1" type="ORF">GM612_00745</name>
</gene>
<dbReference type="GO" id="GO:0016853">
    <property type="term" value="F:isomerase activity"/>
    <property type="evidence" value="ECO:0007669"/>
    <property type="project" value="InterPro"/>
</dbReference>
<dbReference type="InterPro" id="IPR037481">
    <property type="entry name" value="LacX"/>
</dbReference>
<dbReference type="GO" id="GO:0005975">
    <property type="term" value="P:carbohydrate metabolic process"/>
    <property type="evidence" value="ECO:0007669"/>
    <property type="project" value="InterPro"/>
</dbReference>
<dbReference type="AlphaFoldDB" id="A0A7X3C2F5"/>
<dbReference type="Gene3D" id="2.70.98.10">
    <property type="match status" value="1"/>
</dbReference>
<dbReference type="PANTHER" id="PTHR11122">
    <property type="entry name" value="APOSPORY-ASSOCIATED PROTEIN C-RELATED"/>
    <property type="match status" value="1"/>
</dbReference>
<dbReference type="CDD" id="cd09024">
    <property type="entry name" value="Aldose_epim_lacX"/>
    <property type="match status" value="1"/>
</dbReference>
<dbReference type="InterPro" id="IPR008183">
    <property type="entry name" value="Aldose_1/G6P_1-epimerase"/>
</dbReference>
<organism evidence="1 2">
    <name type="scientific">Secundilactobacillus folii</name>
    <dbReference type="NCBI Taxonomy" id="2678357"/>
    <lineage>
        <taxon>Bacteria</taxon>
        <taxon>Bacillati</taxon>
        <taxon>Bacillota</taxon>
        <taxon>Bacilli</taxon>
        <taxon>Lactobacillales</taxon>
        <taxon>Lactobacillaceae</taxon>
        <taxon>Secundilactobacillus</taxon>
    </lineage>
</organism>